<dbReference type="Proteomes" id="UP000800093">
    <property type="component" value="Unassembled WGS sequence"/>
</dbReference>
<feature type="compositionally biased region" description="Polar residues" evidence="1">
    <location>
        <begin position="110"/>
        <end position="122"/>
    </location>
</feature>
<dbReference type="AlphaFoldDB" id="A0A9P4K0Q7"/>
<dbReference type="EMBL" id="ML986718">
    <property type="protein sequence ID" value="KAF2259187.1"/>
    <property type="molecule type" value="Genomic_DNA"/>
</dbReference>
<evidence type="ECO:0000256" key="1">
    <source>
        <dbReference type="SAM" id="MobiDB-lite"/>
    </source>
</evidence>
<keyword evidence="2" id="KW-1133">Transmembrane helix</keyword>
<gene>
    <name evidence="3" type="ORF">CC78DRAFT_82022</name>
</gene>
<evidence type="ECO:0000313" key="4">
    <source>
        <dbReference type="Proteomes" id="UP000800093"/>
    </source>
</evidence>
<feature type="transmembrane region" description="Helical" evidence="2">
    <location>
        <begin position="58"/>
        <end position="74"/>
    </location>
</feature>
<accession>A0A9P4K0Q7</accession>
<sequence>MCSMEETSREWHKVGRVPSVLVLSLRDESWRRFGDKTKRSYPSTPPARVLGASATQSIGGYSISMMALYTLLLFKSRTIRQCRSRCGVIIDGSRLPRADTPVLIFDSTRQAHPTSPSMTTAPAESKQAVPKLAVRPYHTLTSRRASP</sequence>
<protein>
    <submittedName>
        <fullName evidence="3">Uncharacterized protein</fullName>
    </submittedName>
</protein>
<keyword evidence="2" id="KW-0812">Transmembrane</keyword>
<organism evidence="3 4">
    <name type="scientific">Lojkania enalia</name>
    <dbReference type="NCBI Taxonomy" id="147567"/>
    <lineage>
        <taxon>Eukaryota</taxon>
        <taxon>Fungi</taxon>
        <taxon>Dikarya</taxon>
        <taxon>Ascomycota</taxon>
        <taxon>Pezizomycotina</taxon>
        <taxon>Dothideomycetes</taxon>
        <taxon>Pleosporomycetidae</taxon>
        <taxon>Pleosporales</taxon>
        <taxon>Pleosporales incertae sedis</taxon>
        <taxon>Lojkania</taxon>
    </lineage>
</organism>
<name>A0A9P4K0Q7_9PLEO</name>
<proteinExistence type="predicted"/>
<comment type="caution">
    <text evidence="3">The sequence shown here is derived from an EMBL/GenBank/DDBJ whole genome shotgun (WGS) entry which is preliminary data.</text>
</comment>
<keyword evidence="2" id="KW-0472">Membrane</keyword>
<evidence type="ECO:0000313" key="3">
    <source>
        <dbReference type="EMBL" id="KAF2259187.1"/>
    </source>
</evidence>
<evidence type="ECO:0000256" key="2">
    <source>
        <dbReference type="SAM" id="Phobius"/>
    </source>
</evidence>
<feature type="region of interest" description="Disordered" evidence="1">
    <location>
        <begin position="110"/>
        <end position="129"/>
    </location>
</feature>
<keyword evidence="4" id="KW-1185">Reference proteome</keyword>
<reference evidence="4" key="1">
    <citation type="journal article" date="2020" name="Stud. Mycol.">
        <title>101 Dothideomycetes genomes: A test case for predicting lifestyles and emergence of pathogens.</title>
        <authorList>
            <person name="Haridas S."/>
            <person name="Albert R."/>
            <person name="Binder M."/>
            <person name="Bloem J."/>
            <person name="LaButti K."/>
            <person name="Salamov A."/>
            <person name="Andreopoulos B."/>
            <person name="Baker S."/>
            <person name="Barry K."/>
            <person name="Bills G."/>
            <person name="Bluhm B."/>
            <person name="Cannon C."/>
            <person name="Castanera R."/>
            <person name="Culley D."/>
            <person name="Daum C."/>
            <person name="Ezra D."/>
            <person name="Gonzalez J."/>
            <person name="Henrissat B."/>
            <person name="Kuo A."/>
            <person name="Liang C."/>
            <person name="Lipzen A."/>
            <person name="Lutzoni F."/>
            <person name="Magnuson J."/>
            <person name="Mondo S."/>
            <person name="Nolan M."/>
            <person name="Ohm R."/>
            <person name="Pangilinan J."/>
            <person name="Park H.-J."/>
            <person name="Ramirez L."/>
            <person name="Alfaro M."/>
            <person name="Sun H."/>
            <person name="Tritt A."/>
            <person name="Yoshinaga Y."/>
            <person name="Zwiers L.-H."/>
            <person name="Turgeon B."/>
            <person name="Goodwin S."/>
            <person name="Spatafora J."/>
            <person name="Crous P."/>
            <person name="Grigoriev I."/>
        </authorList>
    </citation>
    <scope>NUCLEOTIDE SEQUENCE [LARGE SCALE GENOMIC DNA]</scope>
    <source>
        <strain evidence="4">CBS 304.66</strain>
    </source>
</reference>